<accession>A0AAT9JEX4</accession>
<name>A0AAT9JEX4_9VIRU</name>
<feature type="region of interest" description="Disordered" evidence="1">
    <location>
        <begin position="333"/>
        <end position="374"/>
    </location>
</feature>
<feature type="compositionally biased region" description="Polar residues" evidence="1">
    <location>
        <begin position="333"/>
        <end position="353"/>
    </location>
</feature>
<dbReference type="GO" id="GO:0019013">
    <property type="term" value="C:viral nucleocapsid"/>
    <property type="evidence" value="ECO:0007669"/>
    <property type="project" value="UniProtKB-KW"/>
</dbReference>
<protein>
    <submittedName>
        <fullName evidence="2">Nucleocapsid protein</fullName>
    </submittedName>
</protein>
<reference evidence="2" key="1">
    <citation type="journal article" date="2024" name="Microb. Genom.">
        <title>The hidden RNA viruses in Blattodea (cockroach and termite).</title>
        <authorList>
            <person name="Fan J."/>
            <person name="Jiang S."/>
            <person name="Li W."/>
            <person name="Li J."/>
            <person name="Pang R."/>
            <person name="Wu H."/>
        </authorList>
    </citation>
    <scope>NUCLEOTIDE SEQUENCE</scope>
    <source>
        <strain evidence="2">US2012</strain>
    </source>
</reference>
<organism evidence="2">
    <name type="scientific">Blattella germanica phasmavirus 1</name>
    <dbReference type="NCBI Taxonomy" id="3133448"/>
    <lineage>
        <taxon>Viruses</taxon>
        <taxon>Riboviria</taxon>
        <taxon>Orthornavirae</taxon>
        <taxon>Negarnaviricota</taxon>
        <taxon>Polyploviricotina</taxon>
        <taxon>Bunyaviricetes</taxon>
        <taxon>Elliovirales</taxon>
        <taxon>Phasmaviridae</taxon>
    </lineage>
</organism>
<feature type="compositionally biased region" description="Low complexity" evidence="1">
    <location>
        <begin position="361"/>
        <end position="371"/>
    </location>
</feature>
<evidence type="ECO:0000256" key="1">
    <source>
        <dbReference type="SAM" id="MobiDB-lite"/>
    </source>
</evidence>
<dbReference type="EMBL" id="BK067017">
    <property type="protein sequence ID" value="DBA56463.1"/>
    <property type="molecule type" value="Viral_cRNA"/>
</dbReference>
<keyword evidence="2" id="KW-0543">Viral nucleoprotein</keyword>
<evidence type="ECO:0000313" key="2">
    <source>
        <dbReference type="EMBL" id="DBA56463.1"/>
    </source>
</evidence>
<sequence length="432" mass="48266">MSEYKQSTMEDALRVLSIENTDTNRQVFELSGAKPTELTSHSVAKTFTILGMTPDEFIKLHGGAQFDFDEIIMEFTKRCRDFMDPLEMHTRNMSVEFASIIIYNIGPESRRIKKKDGDKTWIFQFPYNDNGLKVETVFVSTFKASQPKSNPKKLILTVKQASLLSIMTLHKINNLLGQVDDPQYMLTPLAGAVFSKDDIAEISAIVRMTQSTVVSIINSSCQSGGQYLTNARCDVAAIAGIVATRGIKDDQMKASIINKTVKQYLNRNKPFDFEIFNTFAKYAHGGVPMEYSASNLMKIFKETQDINKRERMPKNSDVVRSTGQTMLSSRVNVPTLEITQRPPTAPSASVQIKTSKRKESGPSSPVSGSASSHEEYTSRLLPFDLDNEGFLKIDLLVNGNQFVDGHYVHQSHVRNKENSHSNACPCHKPIGS</sequence>
<keyword evidence="2" id="KW-0946">Virion</keyword>
<proteinExistence type="predicted"/>
<feature type="region of interest" description="Disordered" evidence="1">
    <location>
        <begin position="413"/>
        <end position="432"/>
    </location>
</feature>